<evidence type="ECO:0000256" key="4">
    <source>
        <dbReference type="ARBA" id="ARBA00022723"/>
    </source>
</evidence>
<dbReference type="Proteomes" id="UP001345219">
    <property type="component" value="Chromosome 12"/>
</dbReference>
<protein>
    <recommendedName>
        <fullName evidence="2">RING-type E3 ubiquitin transferase</fullName>
        <ecNumber evidence="2">2.3.2.27</ecNumber>
    </recommendedName>
</protein>
<feature type="region of interest" description="Disordered" evidence="9">
    <location>
        <begin position="247"/>
        <end position="288"/>
    </location>
</feature>
<evidence type="ECO:0000256" key="7">
    <source>
        <dbReference type="ARBA" id="ARBA00022833"/>
    </source>
</evidence>
<comment type="catalytic activity">
    <reaction evidence="1">
        <text>S-ubiquitinyl-[E2 ubiquitin-conjugating enzyme]-L-cysteine + [acceptor protein]-L-lysine = [E2 ubiquitin-conjugating enzyme]-L-cysteine + N(6)-ubiquitinyl-[acceptor protein]-L-lysine.</text>
        <dbReference type="EC" id="2.3.2.27"/>
    </reaction>
</comment>
<keyword evidence="10" id="KW-0812">Transmembrane</keyword>
<dbReference type="Pfam" id="PF13639">
    <property type="entry name" value="zf-RING_2"/>
    <property type="match status" value="1"/>
</dbReference>
<feature type="transmembrane region" description="Helical" evidence="10">
    <location>
        <begin position="493"/>
        <end position="513"/>
    </location>
</feature>
<evidence type="ECO:0000256" key="5">
    <source>
        <dbReference type="ARBA" id="ARBA00022771"/>
    </source>
</evidence>
<sequence>MEDNLQTSEESAHFSMNVRGLADSFSITRDSIESTTCALCCGVLSPVNSVGSDLCGDCKFLCYEDLEDPLHENSMRISRRRVREIRRRTNRYGSSESTEDLFSQQFSHIINLVRQNHTASFENEEQYIDGETSAISLQQNSFRSTPSNSRRQHHTLSDTESDGFSNMDSLYGESESNLSFSHYPTFHGESDGISLSTYGGDSDAYADEQNFLGTDVLAQPDGETDFDSDSDTDIDPMHAGSLWELDNHEEYEREGEDVEVEWEDTDAEENAVGSHERGDHLENSPRSDQIDRNGLILLPDFEGVIRFRFIGRTRENHHTLSSDWVESYNGNPGDYLNARGFDELLEHLAENDSSRGGAPPASISCLNSLPLIVISKEHLKHDSITCAICKDALIVGSEANQLPCSHFYHPSCILPWLSSRNSCPLCRYELPTDDQEYEESKQINIHRIHNAEENRLQRMVEEHESILSDAEQAEVSAADSSINDIRGGLGGGWFYLAATPILGLVGMALVLWLRNPLSQRRQAANHLNIFEMGQRQVNVFMGSPTPRENRSRRWWPFF</sequence>
<feature type="region of interest" description="Disordered" evidence="9">
    <location>
        <begin position="141"/>
        <end position="170"/>
    </location>
</feature>
<dbReference type="FunFam" id="3.30.40.10:FF:000022">
    <property type="entry name" value="E3 ubiquitin-protein ligase RING1-like"/>
    <property type="match status" value="1"/>
</dbReference>
<evidence type="ECO:0000259" key="11">
    <source>
        <dbReference type="PROSITE" id="PS50089"/>
    </source>
</evidence>
<feature type="domain" description="RING-type" evidence="11">
    <location>
        <begin position="386"/>
        <end position="427"/>
    </location>
</feature>
<dbReference type="SMART" id="SM00184">
    <property type="entry name" value="RING"/>
    <property type="match status" value="1"/>
</dbReference>
<evidence type="ECO:0000256" key="6">
    <source>
        <dbReference type="ARBA" id="ARBA00022786"/>
    </source>
</evidence>
<name>A0AAN7GP29_9MYRT</name>
<dbReference type="InterPro" id="IPR001841">
    <property type="entry name" value="Znf_RING"/>
</dbReference>
<keyword evidence="10" id="KW-0472">Membrane</keyword>
<dbReference type="GO" id="GO:0005737">
    <property type="term" value="C:cytoplasm"/>
    <property type="evidence" value="ECO:0007669"/>
    <property type="project" value="TreeGrafter"/>
</dbReference>
<evidence type="ECO:0000256" key="9">
    <source>
        <dbReference type="SAM" id="MobiDB-lite"/>
    </source>
</evidence>
<gene>
    <name evidence="12" type="ORF">SAY87_014742</name>
</gene>
<feature type="compositionally biased region" description="Basic and acidic residues" evidence="9">
    <location>
        <begin position="274"/>
        <end position="288"/>
    </location>
</feature>
<keyword evidence="3" id="KW-0808">Transferase</keyword>
<dbReference type="InterPro" id="IPR013083">
    <property type="entry name" value="Znf_RING/FYVE/PHD"/>
</dbReference>
<accession>A0AAN7GP29</accession>
<proteinExistence type="predicted"/>
<evidence type="ECO:0000256" key="2">
    <source>
        <dbReference type="ARBA" id="ARBA00012483"/>
    </source>
</evidence>
<dbReference type="GO" id="GO:0016567">
    <property type="term" value="P:protein ubiquitination"/>
    <property type="evidence" value="ECO:0007669"/>
    <property type="project" value="TreeGrafter"/>
</dbReference>
<keyword evidence="7" id="KW-0862">Zinc</keyword>
<organism evidence="12 13">
    <name type="scientific">Trapa incisa</name>
    <dbReference type="NCBI Taxonomy" id="236973"/>
    <lineage>
        <taxon>Eukaryota</taxon>
        <taxon>Viridiplantae</taxon>
        <taxon>Streptophyta</taxon>
        <taxon>Embryophyta</taxon>
        <taxon>Tracheophyta</taxon>
        <taxon>Spermatophyta</taxon>
        <taxon>Magnoliopsida</taxon>
        <taxon>eudicotyledons</taxon>
        <taxon>Gunneridae</taxon>
        <taxon>Pentapetalae</taxon>
        <taxon>rosids</taxon>
        <taxon>malvids</taxon>
        <taxon>Myrtales</taxon>
        <taxon>Lythraceae</taxon>
        <taxon>Trapa</taxon>
    </lineage>
</organism>
<evidence type="ECO:0000313" key="13">
    <source>
        <dbReference type="Proteomes" id="UP001345219"/>
    </source>
</evidence>
<dbReference type="SUPFAM" id="SSF57850">
    <property type="entry name" value="RING/U-box"/>
    <property type="match status" value="1"/>
</dbReference>
<dbReference type="PANTHER" id="PTHR15710">
    <property type="entry name" value="E3 UBIQUITIN-PROTEIN LIGASE PRAJA"/>
    <property type="match status" value="1"/>
</dbReference>
<dbReference type="GO" id="GO:0008270">
    <property type="term" value="F:zinc ion binding"/>
    <property type="evidence" value="ECO:0007669"/>
    <property type="project" value="UniProtKB-KW"/>
</dbReference>
<comment type="caution">
    <text evidence="12">The sequence shown here is derived from an EMBL/GenBank/DDBJ whole genome shotgun (WGS) entry which is preliminary data.</text>
</comment>
<evidence type="ECO:0000256" key="10">
    <source>
        <dbReference type="SAM" id="Phobius"/>
    </source>
</evidence>
<reference evidence="12 13" key="1">
    <citation type="journal article" date="2023" name="Hortic Res">
        <title>Pangenome of water caltrop reveals structural variations and asymmetric subgenome divergence after allopolyploidization.</title>
        <authorList>
            <person name="Zhang X."/>
            <person name="Chen Y."/>
            <person name="Wang L."/>
            <person name="Yuan Y."/>
            <person name="Fang M."/>
            <person name="Shi L."/>
            <person name="Lu R."/>
            <person name="Comes H.P."/>
            <person name="Ma Y."/>
            <person name="Chen Y."/>
            <person name="Huang G."/>
            <person name="Zhou Y."/>
            <person name="Zheng Z."/>
            <person name="Qiu Y."/>
        </authorList>
    </citation>
    <scope>NUCLEOTIDE SEQUENCE [LARGE SCALE GENOMIC DNA]</scope>
    <source>
        <tissue evidence="12">Roots</tissue>
    </source>
</reference>
<dbReference type="EC" id="2.3.2.27" evidence="2"/>
<evidence type="ECO:0000256" key="3">
    <source>
        <dbReference type="ARBA" id="ARBA00022679"/>
    </source>
</evidence>
<dbReference type="GO" id="GO:0061630">
    <property type="term" value="F:ubiquitin protein ligase activity"/>
    <property type="evidence" value="ECO:0007669"/>
    <property type="project" value="UniProtKB-EC"/>
</dbReference>
<keyword evidence="5 8" id="KW-0863">Zinc-finger</keyword>
<evidence type="ECO:0000313" key="12">
    <source>
        <dbReference type="EMBL" id="KAK4748156.1"/>
    </source>
</evidence>
<keyword evidence="10" id="KW-1133">Transmembrane helix</keyword>
<dbReference type="PANTHER" id="PTHR15710:SF242">
    <property type="entry name" value="OS06G0633500 PROTEIN"/>
    <property type="match status" value="1"/>
</dbReference>
<keyword evidence="13" id="KW-1185">Reference proteome</keyword>
<evidence type="ECO:0000256" key="1">
    <source>
        <dbReference type="ARBA" id="ARBA00000900"/>
    </source>
</evidence>
<keyword evidence="4" id="KW-0479">Metal-binding</keyword>
<evidence type="ECO:0000256" key="8">
    <source>
        <dbReference type="PROSITE-ProRule" id="PRU00175"/>
    </source>
</evidence>
<dbReference type="AlphaFoldDB" id="A0AAN7GP29"/>
<dbReference type="Gene3D" id="3.30.40.10">
    <property type="entry name" value="Zinc/RING finger domain, C3HC4 (zinc finger)"/>
    <property type="match status" value="1"/>
</dbReference>
<keyword evidence="6" id="KW-0833">Ubl conjugation pathway</keyword>
<dbReference type="PROSITE" id="PS50089">
    <property type="entry name" value="ZF_RING_2"/>
    <property type="match status" value="1"/>
</dbReference>
<feature type="compositionally biased region" description="Acidic residues" evidence="9">
    <location>
        <begin position="252"/>
        <end position="269"/>
    </location>
</feature>
<dbReference type="EMBL" id="JAXIOK010000019">
    <property type="protein sequence ID" value="KAK4748156.1"/>
    <property type="molecule type" value="Genomic_DNA"/>
</dbReference>